<evidence type="ECO:0000313" key="2">
    <source>
        <dbReference type="EMBL" id="GHA70706.1"/>
    </source>
</evidence>
<accession>A0A8J3CGX9</accession>
<evidence type="ECO:0000313" key="3">
    <source>
        <dbReference type="Proteomes" id="UP000614287"/>
    </source>
</evidence>
<reference evidence="2" key="1">
    <citation type="journal article" date="2014" name="Int. J. Syst. Evol. Microbiol.">
        <title>Complete genome sequence of Corynebacterium casei LMG S-19264T (=DSM 44701T), isolated from a smear-ripened cheese.</title>
        <authorList>
            <consortium name="US DOE Joint Genome Institute (JGI-PGF)"/>
            <person name="Walter F."/>
            <person name="Albersmeier A."/>
            <person name="Kalinowski J."/>
            <person name="Ruckert C."/>
        </authorList>
    </citation>
    <scope>NUCLEOTIDE SEQUENCE</scope>
    <source>
        <strain evidence="2">KCTC 32501</strain>
    </source>
</reference>
<dbReference type="EMBL" id="BMZG01000004">
    <property type="protein sequence ID" value="GHA70706.1"/>
    <property type="molecule type" value="Genomic_DNA"/>
</dbReference>
<proteinExistence type="predicted"/>
<feature type="compositionally biased region" description="Polar residues" evidence="1">
    <location>
        <begin position="175"/>
        <end position="184"/>
    </location>
</feature>
<gene>
    <name evidence="2" type="ORF">GCM10009007_09400</name>
</gene>
<evidence type="ECO:0000256" key="1">
    <source>
        <dbReference type="SAM" id="MobiDB-lite"/>
    </source>
</evidence>
<reference evidence="2" key="2">
    <citation type="submission" date="2020-09" db="EMBL/GenBank/DDBJ databases">
        <authorList>
            <person name="Sun Q."/>
            <person name="Kim S."/>
        </authorList>
    </citation>
    <scope>NUCLEOTIDE SEQUENCE</scope>
    <source>
        <strain evidence="2">KCTC 32501</strain>
    </source>
</reference>
<name>A0A8J3CGX9_9BURK</name>
<feature type="region of interest" description="Disordered" evidence="1">
    <location>
        <begin position="154"/>
        <end position="194"/>
    </location>
</feature>
<protein>
    <submittedName>
        <fullName evidence="2">Uncharacterized protein</fullName>
    </submittedName>
</protein>
<dbReference type="AlphaFoldDB" id="A0A8J3CGX9"/>
<comment type="caution">
    <text evidence="2">The sequence shown here is derived from an EMBL/GenBank/DDBJ whole genome shotgun (WGS) entry which is preliminary data.</text>
</comment>
<keyword evidence="3" id="KW-1185">Reference proteome</keyword>
<feature type="compositionally biased region" description="Basic and acidic residues" evidence="1">
    <location>
        <begin position="154"/>
        <end position="174"/>
    </location>
</feature>
<sequence length="194" mass="21351">MSSAAFSSTVVSETFSKSMFGELDAQQLLDDIQASIELVQNGNMKDLEAMLVGQAKALQTMFVSMANRANNQQYLKQFTTYMNLALKAQTQSRATIQALVELKYPRQVIVTQQANIANGHQQVNNSAAASGQFSEQYAYMHAGKNQSETNKVLESNHDNTKDTKNQPQRLDSRTTKTAISSHTPLETVAAVNRG</sequence>
<organism evidence="2 3">
    <name type="scientific">Formosimonas limnophila</name>
    <dbReference type="NCBI Taxonomy" id="1384487"/>
    <lineage>
        <taxon>Bacteria</taxon>
        <taxon>Pseudomonadati</taxon>
        <taxon>Pseudomonadota</taxon>
        <taxon>Betaproteobacteria</taxon>
        <taxon>Burkholderiales</taxon>
        <taxon>Burkholderiaceae</taxon>
        <taxon>Formosimonas</taxon>
    </lineage>
</organism>
<dbReference type="Proteomes" id="UP000614287">
    <property type="component" value="Unassembled WGS sequence"/>
</dbReference>